<evidence type="ECO:0000313" key="5">
    <source>
        <dbReference type="Proteomes" id="UP000292307"/>
    </source>
</evidence>
<dbReference type="EMBL" id="BMWV01000011">
    <property type="protein sequence ID" value="GGY55868.1"/>
    <property type="molecule type" value="Genomic_DNA"/>
</dbReference>
<evidence type="ECO:0000313" key="3">
    <source>
        <dbReference type="EMBL" id="GGY55868.1"/>
    </source>
</evidence>
<reference evidence="4 5" key="2">
    <citation type="submission" date="2019-02" db="EMBL/GenBank/DDBJ databases">
        <title>Draft Genome Sequences of Six Type Strains of the Genus Massilia.</title>
        <authorList>
            <person name="Miess H."/>
            <person name="Frediansyhah A."/>
            <person name="Gross H."/>
        </authorList>
    </citation>
    <scope>NUCLEOTIDE SEQUENCE [LARGE SCALE GENOMIC DNA]</scope>
    <source>
        <strain evidence="4 5">DSM 17472</strain>
    </source>
</reference>
<keyword evidence="5" id="KW-1185">Reference proteome</keyword>
<dbReference type="Proteomes" id="UP000628442">
    <property type="component" value="Unassembled WGS sequence"/>
</dbReference>
<dbReference type="RefSeq" id="WP_131146845.1">
    <property type="nucleotide sequence ID" value="NZ_BMWV01000011.1"/>
</dbReference>
<gene>
    <name evidence="4" type="ORF">EYF70_19175</name>
    <name evidence="3" type="ORF">GCM10007387_42840</name>
</gene>
<dbReference type="InterPro" id="IPR015002">
    <property type="entry name" value="T6SS_Tdi1_C"/>
</dbReference>
<dbReference type="Proteomes" id="UP000292307">
    <property type="component" value="Chromosome"/>
</dbReference>
<evidence type="ECO:0000259" key="1">
    <source>
        <dbReference type="Pfam" id="PF08887"/>
    </source>
</evidence>
<evidence type="ECO:0000313" key="4">
    <source>
        <dbReference type="EMBL" id="QBI02734.1"/>
    </source>
</evidence>
<feature type="domain" description="T6SS immunity protein Tdi1 C-terminal" evidence="2">
    <location>
        <begin position="126"/>
        <end position="200"/>
    </location>
</feature>
<evidence type="ECO:0000313" key="6">
    <source>
        <dbReference type="Proteomes" id="UP000628442"/>
    </source>
</evidence>
<dbReference type="Pfam" id="PF08887">
    <property type="entry name" value="GAD-like"/>
    <property type="match status" value="1"/>
</dbReference>
<organism evidence="3 6">
    <name type="scientific">Pseudoduganella albidiflava</name>
    <dbReference type="NCBI Taxonomy" id="321983"/>
    <lineage>
        <taxon>Bacteria</taxon>
        <taxon>Pseudomonadati</taxon>
        <taxon>Pseudomonadota</taxon>
        <taxon>Betaproteobacteria</taxon>
        <taxon>Burkholderiales</taxon>
        <taxon>Oxalobacteraceae</taxon>
        <taxon>Telluria group</taxon>
        <taxon>Pseudoduganella</taxon>
    </lineage>
</organism>
<dbReference type="OrthoDB" id="9016361at2"/>
<dbReference type="AlphaFoldDB" id="A0A411X181"/>
<protein>
    <submittedName>
        <fullName evidence="4">DUF1851 domain-containing protein</fullName>
    </submittedName>
</protein>
<feature type="domain" description="GAD-related" evidence="1">
    <location>
        <begin position="4"/>
        <end position="106"/>
    </location>
</feature>
<reference evidence="3" key="1">
    <citation type="journal article" date="2014" name="Int. J. Syst. Evol. Microbiol.">
        <title>Complete genome sequence of Corynebacterium casei LMG S-19264T (=DSM 44701T), isolated from a smear-ripened cheese.</title>
        <authorList>
            <consortium name="US DOE Joint Genome Institute (JGI-PGF)"/>
            <person name="Walter F."/>
            <person name="Albersmeier A."/>
            <person name="Kalinowski J."/>
            <person name="Ruckert C."/>
        </authorList>
    </citation>
    <scope>NUCLEOTIDE SEQUENCE</scope>
    <source>
        <strain evidence="3">KCTC 12343</strain>
    </source>
</reference>
<name>A0A411X181_9BURK</name>
<proteinExistence type="predicted"/>
<reference evidence="3" key="3">
    <citation type="submission" date="2022-12" db="EMBL/GenBank/DDBJ databases">
        <authorList>
            <person name="Sun Q."/>
            <person name="Kim S."/>
        </authorList>
    </citation>
    <scope>NUCLEOTIDE SEQUENCE</scope>
    <source>
        <strain evidence="3">KCTC 12343</strain>
    </source>
</reference>
<dbReference type="InterPro" id="IPR014983">
    <property type="entry name" value="GAD-rel"/>
</dbReference>
<accession>A0A411X181</accession>
<evidence type="ECO:0000259" key="2">
    <source>
        <dbReference type="Pfam" id="PF08906"/>
    </source>
</evidence>
<dbReference type="EMBL" id="CP036401">
    <property type="protein sequence ID" value="QBI02734.1"/>
    <property type="molecule type" value="Genomic_DNA"/>
</dbReference>
<sequence length="212" mass="23793">MNKHFAEFVEIFAPQVDRATPPSDQLDNLKKRLPNALIDFWTTAGWSGYADGLLWSTNPEEFAPALDAWLGQTSLAKQDEYSVVARSAFGKLFLWGRNSGMSVIINPHMASVTTIENSFSPDRADNHISAFFLSKSKDYFDFDDANDKPLFSRALRKLGPLKGDEMYAFAPACGLGGIPKLDNLIVEKIVPHLVFLAQLSEIEFRHLNVRRK</sequence>
<dbReference type="Pfam" id="PF08906">
    <property type="entry name" value="T6SS_Tdi1_C"/>
    <property type="match status" value="1"/>
</dbReference>